<proteinExistence type="predicted"/>
<evidence type="ECO:0000313" key="3">
    <source>
        <dbReference type="Proteomes" id="UP001058364"/>
    </source>
</evidence>
<evidence type="ECO:0000313" key="2">
    <source>
        <dbReference type="EMBL" id="UWD34574.1"/>
    </source>
</evidence>
<keyword evidence="1" id="KW-0472">Membrane</keyword>
<feature type="transmembrane region" description="Helical" evidence="1">
    <location>
        <begin position="140"/>
        <end position="160"/>
    </location>
</feature>
<protein>
    <submittedName>
        <fullName evidence="2">ABC transporter permease</fullName>
    </submittedName>
</protein>
<keyword evidence="3" id="KW-1185">Reference proteome</keyword>
<feature type="transmembrane region" description="Helical" evidence="1">
    <location>
        <begin position="109"/>
        <end position="134"/>
    </location>
</feature>
<feature type="transmembrane region" description="Helical" evidence="1">
    <location>
        <begin position="27"/>
        <end position="49"/>
    </location>
</feature>
<dbReference type="EMBL" id="CP103423">
    <property type="protein sequence ID" value="UWD34574.1"/>
    <property type="molecule type" value="Genomic_DNA"/>
</dbReference>
<evidence type="ECO:0000256" key="1">
    <source>
        <dbReference type="SAM" id="Phobius"/>
    </source>
</evidence>
<sequence length="634" mass="74079">MEEKLMKSFWNYVAFIHKLTIKKKNTIIIPLIWLIIATAVTFSLFSLNFEKNTKVLIFYIIIFVELLLTVLFSSIKSINIFKDLEDEGIELLTLSKPISRKKIIWGKSVANLSFGIYWALLMVFVNFLILLLGLKDYDSFVLGFISFPVFLISYIIFSNLSSLIAFKVNAKVAITLPLVLFSPLVLGGTIISSKTTSTSNNIAFYLNNKYENNPSGNIANIEKFYLNNKEDTFYIIPNGSDKIKLRTDQIEYLKEAFKISRNSATEWQIYSYLSLPYQLVDYFNIENINISNALTSEKITNLDDYIYYKNNDNFAYNYDLNTKVNLKKYFITDKIIRTNNKDNNEIVEERVNKPVYLVPGSLKSFSQIDHLINTNIIYAREGAEDFAQKFPEDKFVHSATDNLLGELKWTYIKELLENEVFQYYANMIAKEIFVDLKDDSLENISGIKNVIFDVISKKLKDEEYELLKINDIRATILNKDSLENGKIKTIIEKKIYLATAFIYYLYFKYNNTYIADAILYNEANNNFDPHSYSLLIDNFRYRIGGFSKYVAKQQIEEEEITDSEGNKKKERKVKIRYDIEPSNNFLFQPLEEVWQVSRNGIPTVNKNLYFLIWISFAIIFVLINNRLYFKKDYK</sequence>
<keyword evidence="1" id="KW-0812">Transmembrane</keyword>
<feature type="transmembrane region" description="Helical" evidence="1">
    <location>
        <begin position="608"/>
        <end position="629"/>
    </location>
</feature>
<accession>A0ABY5TW62</accession>
<keyword evidence="1" id="KW-1133">Transmembrane helix</keyword>
<name>A0ABY5TW62_9BACT</name>
<gene>
    <name evidence="2" type="ORF">NX772_01965</name>
</gene>
<organism evidence="2 3">
    <name type="scientific">Mesomycoplasma molare</name>
    <dbReference type="NCBI Taxonomy" id="171288"/>
    <lineage>
        <taxon>Bacteria</taxon>
        <taxon>Bacillati</taxon>
        <taxon>Mycoplasmatota</taxon>
        <taxon>Mycoplasmoidales</taxon>
        <taxon>Metamycoplasmataceae</taxon>
        <taxon>Mesomycoplasma</taxon>
    </lineage>
</organism>
<dbReference type="RefSeq" id="WP_240532007.1">
    <property type="nucleotide sequence ID" value="NZ_CP103423.1"/>
</dbReference>
<reference evidence="2" key="1">
    <citation type="submission" date="2022-08" db="EMBL/GenBank/DDBJ databases">
        <title>Complete genome sequence of Mycoplasma molare type strain H 542.</title>
        <authorList>
            <person name="Spergser J."/>
        </authorList>
    </citation>
    <scope>NUCLEOTIDE SEQUENCE</scope>
    <source>
        <strain evidence="2">H 542</strain>
    </source>
</reference>
<dbReference type="Proteomes" id="UP001058364">
    <property type="component" value="Chromosome"/>
</dbReference>
<feature type="transmembrane region" description="Helical" evidence="1">
    <location>
        <begin position="55"/>
        <end position="75"/>
    </location>
</feature>
<feature type="transmembrane region" description="Helical" evidence="1">
    <location>
        <begin position="172"/>
        <end position="191"/>
    </location>
</feature>